<comment type="caution">
    <text evidence="2">The sequence shown here is derived from an EMBL/GenBank/DDBJ whole genome shotgun (WGS) entry which is preliminary data.</text>
</comment>
<dbReference type="EMBL" id="CAMXCT020001817">
    <property type="protein sequence ID" value="CAL1146708.1"/>
    <property type="molecule type" value="Genomic_DNA"/>
</dbReference>
<organism evidence="2">
    <name type="scientific">Cladocopium goreaui</name>
    <dbReference type="NCBI Taxonomy" id="2562237"/>
    <lineage>
        <taxon>Eukaryota</taxon>
        <taxon>Sar</taxon>
        <taxon>Alveolata</taxon>
        <taxon>Dinophyceae</taxon>
        <taxon>Suessiales</taxon>
        <taxon>Symbiodiniaceae</taxon>
        <taxon>Cladocopium</taxon>
    </lineage>
</organism>
<sequence>MAVEANAPPGGPTPAPGTVRVANRGGLADLVADAELEKAAGGVLSPGQAPPPVSGKMLRVEVRGLLHDWFDVADMGDFIRSPQFAGTLRENVARYFGVPIERQAIYDEDGLLTSCADYSRALQRFYPKLFIYDLEEMGPDLRARAVEELRQLDADVEQSYRQFGAGRDSRGISPCPSVSQGQEKSEALHGGTPAFAPGPSGPSPCEARAVGSAGTVGTVELDRFDRLDACRGLGVQGVQGGVQGVMAKEPFVERSTLPVRSDAPTVSPRTVASQVRPLTRNSMEVLHRRENMALTPRSAVDVTPQSLTPREMAPQVLTPRSAVEVVPQTFIPRELPQALTPRSMLEITPQPLTPRMFSSNSQPRPIDVGNISPRMPINVQPTRLEPGNPRIVGTVGPRASAASMHQAWLVSPSSPGQVTPVPPQHVAPAASPVVSVRSQTPPPCAPCAACAACAAYAPCQVPCQVPLPCQAHGCGACGRIRRVSNPSTTGACPACPACPAGPSGPSGPGVVSSVSAVSSGSMPRLQLGLGGLPPPPGISLSLKPDLPQLKQLGNPIPPVSPRVLQFPN</sequence>
<evidence type="ECO:0000313" key="2">
    <source>
        <dbReference type="EMBL" id="CAI3993333.1"/>
    </source>
</evidence>
<accession>A0A9P1FYH9</accession>
<evidence type="ECO:0000313" key="3">
    <source>
        <dbReference type="EMBL" id="CAL1146708.1"/>
    </source>
</evidence>
<evidence type="ECO:0000256" key="1">
    <source>
        <dbReference type="SAM" id="MobiDB-lite"/>
    </source>
</evidence>
<proteinExistence type="predicted"/>
<name>A0A9P1FYH9_9DINO</name>
<reference evidence="2" key="1">
    <citation type="submission" date="2022-10" db="EMBL/GenBank/DDBJ databases">
        <authorList>
            <person name="Chen Y."/>
            <person name="Dougan E. K."/>
            <person name="Chan C."/>
            <person name="Rhodes N."/>
            <person name="Thang M."/>
        </authorList>
    </citation>
    <scope>NUCLEOTIDE SEQUENCE</scope>
</reference>
<dbReference type="AlphaFoldDB" id="A0A9P1FYH9"/>
<reference evidence="3" key="2">
    <citation type="submission" date="2024-04" db="EMBL/GenBank/DDBJ databases">
        <authorList>
            <person name="Chen Y."/>
            <person name="Shah S."/>
            <person name="Dougan E. K."/>
            <person name="Thang M."/>
            <person name="Chan C."/>
        </authorList>
    </citation>
    <scope>NUCLEOTIDE SEQUENCE [LARGE SCALE GENOMIC DNA]</scope>
</reference>
<dbReference type="OrthoDB" id="416603at2759"/>
<keyword evidence="4" id="KW-1185">Reference proteome</keyword>
<dbReference type="Proteomes" id="UP001152797">
    <property type="component" value="Unassembled WGS sequence"/>
</dbReference>
<dbReference type="EMBL" id="CAMXCT030001817">
    <property type="protein sequence ID" value="CAL4780645.1"/>
    <property type="molecule type" value="Genomic_DNA"/>
</dbReference>
<protein>
    <submittedName>
        <fullName evidence="2">Uncharacterized protein</fullName>
    </submittedName>
</protein>
<evidence type="ECO:0000313" key="4">
    <source>
        <dbReference type="Proteomes" id="UP001152797"/>
    </source>
</evidence>
<feature type="region of interest" description="Disordered" evidence="1">
    <location>
        <begin position="163"/>
        <end position="209"/>
    </location>
</feature>
<gene>
    <name evidence="2" type="ORF">C1SCF055_LOCUS20095</name>
</gene>
<dbReference type="EMBL" id="CAMXCT010001817">
    <property type="protein sequence ID" value="CAI3993333.1"/>
    <property type="molecule type" value="Genomic_DNA"/>
</dbReference>